<proteinExistence type="predicted"/>
<dbReference type="InterPro" id="IPR002347">
    <property type="entry name" value="SDR_fam"/>
</dbReference>
<dbReference type="AlphaFoldDB" id="A0A183II10"/>
<dbReference type="PANTHER" id="PTHR43658:SF8">
    <property type="entry name" value="17-BETA-HYDROXYSTEROID DEHYDROGENASE 14-RELATED"/>
    <property type="match status" value="1"/>
</dbReference>
<evidence type="ECO:0000256" key="1">
    <source>
        <dbReference type="ARBA" id="ARBA00023002"/>
    </source>
</evidence>
<dbReference type="GO" id="GO:0008209">
    <property type="term" value="P:androgen metabolic process"/>
    <property type="evidence" value="ECO:0007669"/>
    <property type="project" value="TreeGrafter"/>
</dbReference>
<sequence>MGFGLVSFVTGGASGLGKATVEHLFRLGGKVVLADLPTSEGAKIAAQISEENVMFVPMDVSKEAEVSTAFDECINRFGKLDAIVNCAGTAVAYAIFNKGEEKPHMLDRFMKVLETNVVGTFNVCRFGVGKMSSKPFSESEERGVIINTSGISTTEGQQGQVAYAAACGAIDAMTLPLCRDCSRNSIRVVTISPGLFTTPMAGMFPEKVHKFLQRLVPFSSRFGDPNEFAQLVQAVIQNQYINGCVIRLDGGLRLPP</sequence>
<accession>A0A183II10</accession>
<organism evidence="5">
    <name type="scientific">Soboliphyme baturini</name>
    <dbReference type="NCBI Taxonomy" id="241478"/>
    <lineage>
        <taxon>Eukaryota</taxon>
        <taxon>Metazoa</taxon>
        <taxon>Ecdysozoa</taxon>
        <taxon>Nematoda</taxon>
        <taxon>Enoplea</taxon>
        <taxon>Dorylaimia</taxon>
        <taxon>Dioctophymatida</taxon>
        <taxon>Dioctophymatoidea</taxon>
        <taxon>Soboliphymatidae</taxon>
        <taxon>Soboliphyme</taxon>
    </lineage>
</organism>
<dbReference type="Proteomes" id="UP000270296">
    <property type="component" value="Unassembled WGS sequence"/>
</dbReference>
<dbReference type="GO" id="GO:0005739">
    <property type="term" value="C:mitochondrion"/>
    <property type="evidence" value="ECO:0007669"/>
    <property type="project" value="TreeGrafter"/>
</dbReference>
<dbReference type="PRINTS" id="PR00081">
    <property type="entry name" value="GDHRDH"/>
</dbReference>
<name>A0A183II10_9BILA</name>
<dbReference type="GO" id="GO:0008210">
    <property type="term" value="P:estrogen metabolic process"/>
    <property type="evidence" value="ECO:0007669"/>
    <property type="project" value="TreeGrafter"/>
</dbReference>
<reference evidence="5" key="1">
    <citation type="submission" date="2016-06" db="UniProtKB">
        <authorList>
            <consortium name="WormBaseParasite"/>
        </authorList>
    </citation>
    <scope>IDENTIFICATION</scope>
</reference>
<evidence type="ECO:0000259" key="2">
    <source>
        <dbReference type="SMART" id="SM00822"/>
    </source>
</evidence>
<feature type="domain" description="Ketoreductase" evidence="2">
    <location>
        <begin position="5"/>
        <end position="194"/>
    </location>
</feature>
<evidence type="ECO:0000313" key="4">
    <source>
        <dbReference type="Proteomes" id="UP000270296"/>
    </source>
</evidence>
<reference evidence="3 4" key="2">
    <citation type="submission" date="2018-11" db="EMBL/GenBank/DDBJ databases">
        <authorList>
            <consortium name="Pathogen Informatics"/>
        </authorList>
    </citation>
    <scope>NUCLEOTIDE SEQUENCE [LARGE SCALE GENOMIC DNA]</scope>
</reference>
<dbReference type="InterPro" id="IPR036291">
    <property type="entry name" value="NAD(P)-bd_dom_sf"/>
</dbReference>
<dbReference type="EMBL" id="UZAM01007650">
    <property type="protein sequence ID" value="VDP00554.1"/>
    <property type="molecule type" value="Genomic_DNA"/>
</dbReference>
<dbReference type="WBParaSite" id="SBAD_0000340901-mRNA-1">
    <property type="protein sequence ID" value="SBAD_0000340901-mRNA-1"/>
    <property type="gene ID" value="SBAD_0000340901"/>
</dbReference>
<dbReference type="Gene3D" id="3.40.50.720">
    <property type="entry name" value="NAD(P)-binding Rossmann-like Domain"/>
    <property type="match status" value="1"/>
</dbReference>
<keyword evidence="1" id="KW-0560">Oxidoreductase</keyword>
<evidence type="ECO:0000313" key="3">
    <source>
        <dbReference type="EMBL" id="VDP00554.1"/>
    </source>
</evidence>
<dbReference type="GO" id="GO:0006631">
    <property type="term" value="P:fatty acid metabolic process"/>
    <property type="evidence" value="ECO:0007669"/>
    <property type="project" value="TreeGrafter"/>
</dbReference>
<dbReference type="GO" id="GO:0004303">
    <property type="term" value="F:estradiol 17-beta-dehydrogenase [NAD(P)+] activity"/>
    <property type="evidence" value="ECO:0007669"/>
    <property type="project" value="TreeGrafter"/>
</dbReference>
<dbReference type="Pfam" id="PF00106">
    <property type="entry name" value="adh_short"/>
    <property type="match status" value="1"/>
</dbReference>
<protein>
    <submittedName>
        <fullName evidence="5">3-hydroxyacyl-CoA dehydrogenase type-2</fullName>
    </submittedName>
</protein>
<gene>
    <name evidence="3" type="ORF">SBAD_LOCUS3255</name>
</gene>
<dbReference type="SMART" id="SM00822">
    <property type="entry name" value="PKS_KR"/>
    <property type="match status" value="1"/>
</dbReference>
<dbReference type="OrthoDB" id="1274115at2759"/>
<keyword evidence="4" id="KW-1185">Reference proteome</keyword>
<evidence type="ECO:0000313" key="5">
    <source>
        <dbReference type="WBParaSite" id="SBAD_0000340901-mRNA-1"/>
    </source>
</evidence>
<dbReference type="SUPFAM" id="SSF51735">
    <property type="entry name" value="NAD(P)-binding Rossmann-fold domains"/>
    <property type="match status" value="1"/>
</dbReference>
<dbReference type="InterPro" id="IPR057326">
    <property type="entry name" value="KR_dom"/>
</dbReference>
<dbReference type="PANTHER" id="PTHR43658">
    <property type="entry name" value="SHORT-CHAIN DEHYDROGENASE/REDUCTASE"/>
    <property type="match status" value="1"/>
</dbReference>